<evidence type="ECO:0000313" key="10">
    <source>
        <dbReference type="EMBL" id="APX90352.1"/>
    </source>
</evidence>
<dbReference type="GO" id="GO:0005886">
    <property type="term" value="C:plasma membrane"/>
    <property type="evidence" value="ECO:0007669"/>
    <property type="project" value="UniProtKB-SubCell"/>
</dbReference>
<dbReference type="NCBIfam" id="TIGR01620">
    <property type="entry name" value="hyp_HI0043"/>
    <property type="match status" value="1"/>
</dbReference>
<feature type="transmembrane region" description="Helical" evidence="9">
    <location>
        <begin position="110"/>
        <end position="128"/>
    </location>
</feature>
<protein>
    <submittedName>
        <fullName evidence="10">TIGR01620 family protein</fullName>
    </submittedName>
</protein>
<evidence type="ECO:0000256" key="6">
    <source>
        <dbReference type="ARBA" id="ARBA00022989"/>
    </source>
</evidence>
<keyword evidence="5 9" id="KW-0812">Transmembrane</keyword>
<gene>
    <name evidence="10" type="ORF">BV394_11945</name>
</gene>
<dbReference type="AlphaFoldDB" id="A0A1U7DK47"/>
<dbReference type="PANTHER" id="PTHR39342:SF1">
    <property type="entry name" value="UPF0283 MEMBRANE PROTEIN YCJF"/>
    <property type="match status" value="1"/>
</dbReference>
<evidence type="ECO:0000256" key="8">
    <source>
        <dbReference type="SAM" id="MobiDB-lite"/>
    </source>
</evidence>
<evidence type="ECO:0000256" key="3">
    <source>
        <dbReference type="ARBA" id="ARBA00022475"/>
    </source>
</evidence>
<evidence type="ECO:0000313" key="11">
    <source>
        <dbReference type="Proteomes" id="UP000187266"/>
    </source>
</evidence>
<sequence length="404" mass="41735">MKPPRKPVLIEYDDEAPAAAQAPASAHRTPPPDPAGGARPAEDDLIRARTGPGRGGAGGRSDPAHDPALAPPVPELESDLGPGGGLPARPAAMQQAAMLAAGRRSFLGRLFWGAAGALISFGVSVAAWDFAMSMLARNPVLGWTAVVLIGAVLLALLGIALRELAAFARLGRIDTIRQAAEHAMATRELSDARAAADRLVGFYAGRSDVSWGRDRFAERRGDVFDAPALLHLAEAEILAPLDIRAQREVEAAARQVATVTAVVPLALADVAAALTSNLRMIRRIAEIYGGRAGTLGSWRLTRTVFAHLVATGAVAVGDDLIGSVAGGGLLSKLSRRFGEGIVNGALTARVGVAAIEVCRPLPFSKGRRPSVTGLVQRALSGLFAGAGKRGAQASQGDEGGAARR</sequence>
<accession>A0A2M9D503</accession>
<comment type="similarity">
    <text evidence="2">Belongs to the UPF0283 family.</text>
</comment>
<evidence type="ECO:0000256" key="5">
    <source>
        <dbReference type="ARBA" id="ARBA00022692"/>
    </source>
</evidence>
<evidence type="ECO:0000256" key="4">
    <source>
        <dbReference type="ARBA" id="ARBA00022519"/>
    </source>
</evidence>
<dbReference type="PANTHER" id="PTHR39342">
    <property type="entry name" value="UPF0283 MEMBRANE PROTEIN YCJF"/>
    <property type="match status" value="1"/>
</dbReference>
<dbReference type="OrthoDB" id="9816060at2"/>
<keyword evidence="3" id="KW-1003">Cell membrane</keyword>
<keyword evidence="7 9" id="KW-0472">Membrane</keyword>
<evidence type="ECO:0000256" key="7">
    <source>
        <dbReference type="ARBA" id="ARBA00023136"/>
    </source>
</evidence>
<feature type="compositionally biased region" description="Low complexity" evidence="8">
    <location>
        <begin position="17"/>
        <end position="26"/>
    </location>
</feature>
<dbReference type="STRING" id="1267768.BV394_11945"/>
<dbReference type="Pfam" id="PF05128">
    <property type="entry name" value="DUF697"/>
    <property type="match status" value="1"/>
</dbReference>
<dbReference type="InterPro" id="IPR006507">
    <property type="entry name" value="UPF0283"/>
</dbReference>
<dbReference type="InterPro" id="IPR021147">
    <property type="entry name" value="DUF697"/>
</dbReference>
<dbReference type="EMBL" id="CP019124">
    <property type="protein sequence ID" value="APX90352.1"/>
    <property type="molecule type" value="Genomic_DNA"/>
</dbReference>
<accession>A0A1U7DK47</accession>
<proteinExistence type="inferred from homology"/>
<evidence type="ECO:0000256" key="9">
    <source>
        <dbReference type="SAM" id="Phobius"/>
    </source>
</evidence>
<feature type="transmembrane region" description="Helical" evidence="9">
    <location>
        <begin position="140"/>
        <end position="161"/>
    </location>
</feature>
<feature type="region of interest" description="Disordered" evidence="8">
    <location>
        <begin position="1"/>
        <end position="85"/>
    </location>
</feature>
<evidence type="ECO:0000256" key="2">
    <source>
        <dbReference type="ARBA" id="ARBA00008255"/>
    </source>
</evidence>
<keyword evidence="4" id="KW-0997">Cell inner membrane</keyword>
<comment type="subcellular location">
    <subcellularLocation>
        <location evidence="1">Cell inner membrane</location>
        <topology evidence="1">Multi-pass membrane protein</topology>
    </subcellularLocation>
</comment>
<reference evidence="10 11" key="1">
    <citation type="submission" date="2017-01" db="EMBL/GenBank/DDBJ databases">
        <title>Genomic analysis of Xuhuaishuia manganoxidans DY6-4.</title>
        <authorList>
            <person name="Wang X."/>
        </authorList>
    </citation>
    <scope>NUCLEOTIDE SEQUENCE [LARGE SCALE GENOMIC DNA]</scope>
    <source>
        <strain evidence="10 11">DY6-4</strain>
    </source>
</reference>
<evidence type="ECO:0000256" key="1">
    <source>
        <dbReference type="ARBA" id="ARBA00004429"/>
    </source>
</evidence>
<organism evidence="10 11">
    <name type="scientific">Brevirhabdus pacifica</name>
    <dbReference type="NCBI Taxonomy" id="1267768"/>
    <lineage>
        <taxon>Bacteria</taxon>
        <taxon>Pseudomonadati</taxon>
        <taxon>Pseudomonadota</taxon>
        <taxon>Alphaproteobacteria</taxon>
        <taxon>Rhodobacterales</taxon>
        <taxon>Paracoccaceae</taxon>
        <taxon>Brevirhabdus</taxon>
    </lineage>
</organism>
<dbReference type="RefSeq" id="WP_076980370.1">
    <property type="nucleotide sequence ID" value="NZ_CP019124.1"/>
</dbReference>
<name>A0A1U7DK47_9RHOB</name>
<dbReference type="Proteomes" id="UP000187266">
    <property type="component" value="Chromosome"/>
</dbReference>
<keyword evidence="11" id="KW-1185">Reference proteome</keyword>
<keyword evidence="6 9" id="KW-1133">Transmembrane helix</keyword>